<dbReference type="Pfam" id="PF00460">
    <property type="entry name" value="Flg_bb_rod"/>
    <property type="match status" value="1"/>
</dbReference>
<evidence type="ECO:0000313" key="6">
    <source>
        <dbReference type="Proteomes" id="UP000004291"/>
    </source>
</evidence>
<evidence type="ECO:0000259" key="3">
    <source>
        <dbReference type="Pfam" id="PF00460"/>
    </source>
</evidence>
<dbReference type="AlphaFoldDB" id="A9DC67"/>
<evidence type="ECO:0000256" key="2">
    <source>
        <dbReference type="ARBA" id="ARBA00009677"/>
    </source>
</evidence>
<keyword evidence="5" id="KW-0969">Cilium</keyword>
<dbReference type="GO" id="GO:0009425">
    <property type="term" value="C:bacterial-type flagellum basal body"/>
    <property type="evidence" value="ECO:0007669"/>
    <property type="project" value="UniProtKB-SubCell"/>
</dbReference>
<reference evidence="5 6" key="1">
    <citation type="submission" date="2007-10" db="EMBL/GenBank/DDBJ databases">
        <authorList>
            <person name="Wagner-Dobler I."/>
            <person name="Ferriera S."/>
            <person name="Johnson J."/>
            <person name="Kravitz S."/>
            <person name="Beeson K."/>
            <person name="Sutton G."/>
            <person name="Rogers Y.-H."/>
            <person name="Friedman R."/>
            <person name="Frazier M."/>
            <person name="Venter J.C."/>
        </authorList>
    </citation>
    <scope>NUCLEOTIDE SEQUENCE [LARGE SCALE GENOMIC DNA]</scope>
    <source>
        <strain evidence="5 6">DFL-43</strain>
    </source>
</reference>
<dbReference type="Proteomes" id="UP000004291">
    <property type="component" value="Chromosome"/>
</dbReference>
<name>A9DC67_HOEPD</name>
<evidence type="ECO:0000259" key="4">
    <source>
        <dbReference type="Pfam" id="PF06429"/>
    </source>
</evidence>
<dbReference type="STRING" id="411684.HPDFL43_12898"/>
<protein>
    <submittedName>
        <fullName evidence="5">Flagellar basal body rod protein</fullName>
    </submittedName>
</protein>
<comment type="similarity">
    <text evidence="2">Belongs to the flagella basal body rod proteins family.</text>
</comment>
<dbReference type="InterPro" id="IPR001444">
    <property type="entry name" value="Flag_bb_rod_N"/>
</dbReference>
<feature type="domain" description="Flagellar basal body rod protein N-terminal" evidence="3">
    <location>
        <begin position="6"/>
        <end position="35"/>
    </location>
</feature>
<dbReference type="InterPro" id="IPR002371">
    <property type="entry name" value="FlgK"/>
</dbReference>
<dbReference type="eggNOG" id="COG1256">
    <property type="taxonomic scope" value="Bacteria"/>
</dbReference>
<dbReference type="GO" id="GO:0009424">
    <property type="term" value="C:bacterial-type flagellum hook"/>
    <property type="evidence" value="ECO:0007669"/>
    <property type="project" value="InterPro"/>
</dbReference>
<dbReference type="InterPro" id="IPR010930">
    <property type="entry name" value="Flg_bb/hook_C_dom"/>
</dbReference>
<proteinExistence type="inferred from homology"/>
<keyword evidence="6" id="KW-1185">Reference proteome</keyword>
<comment type="subcellular location">
    <subcellularLocation>
        <location evidence="1">Bacterial flagellum basal body</location>
    </subcellularLocation>
</comment>
<comment type="caution">
    <text evidence="5">The sequence shown here is derived from an EMBL/GenBank/DDBJ whole genome shotgun (WGS) entry which is preliminary data.</text>
</comment>
<dbReference type="InterPro" id="IPR019776">
    <property type="entry name" value="Flagellar_basal_body_rod_CS"/>
</dbReference>
<dbReference type="RefSeq" id="WP_007198346.1">
    <property type="nucleotide sequence ID" value="NZ_CM002917.1"/>
</dbReference>
<gene>
    <name evidence="5" type="ORF">HPDFL43_12898</name>
</gene>
<dbReference type="Pfam" id="PF06429">
    <property type="entry name" value="Flg_bbr_C"/>
    <property type="match status" value="1"/>
</dbReference>
<dbReference type="GO" id="GO:0044780">
    <property type="term" value="P:bacterial-type flagellum assembly"/>
    <property type="evidence" value="ECO:0007669"/>
    <property type="project" value="InterPro"/>
</dbReference>
<organism evidence="5 6">
    <name type="scientific">Hoeflea phototrophica (strain DSM 17068 / NCIMB 14078 / DFL-43)</name>
    <dbReference type="NCBI Taxonomy" id="411684"/>
    <lineage>
        <taxon>Bacteria</taxon>
        <taxon>Pseudomonadati</taxon>
        <taxon>Pseudomonadota</taxon>
        <taxon>Alphaproteobacteria</taxon>
        <taxon>Hyphomicrobiales</taxon>
        <taxon>Rhizobiaceae</taxon>
        <taxon>Hoeflea</taxon>
    </lineage>
</organism>
<accession>A9DC67</accession>
<dbReference type="GO" id="GO:0005198">
    <property type="term" value="F:structural molecule activity"/>
    <property type="evidence" value="ECO:0007669"/>
    <property type="project" value="InterPro"/>
</dbReference>
<evidence type="ECO:0000313" key="5">
    <source>
        <dbReference type="EMBL" id="EDQ32367.1"/>
    </source>
</evidence>
<keyword evidence="5" id="KW-0966">Cell projection</keyword>
<dbReference type="PANTHER" id="PTHR30033">
    <property type="entry name" value="FLAGELLAR HOOK-ASSOCIATED PROTEIN 1"/>
    <property type="match status" value="1"/>
</dbReference>
<reference evidence="5 6" key="2">
    <citation type="submission" date="2012-06" db="EMBL/GenBank/DDBJ databases">
        <authorList>
            <person name="Fiebig A."/>
        </authorList>
    </citation>
    <scope>NUCLEOTIDE SEQUENCE [LARGE SCALE GENOMIC DNA]</scope>
    <source>
        <strain evidence="5 6">DFL-43</strain>
    </source>
</reference>
<feature type="domain" description="Flagellar basal-body/hook protein C-terminal" evidence="4">
    <location>
        <begin position="62"/>
        <end position="99"/>
    </location>
</feature>
<dbReference type="HOGENOM" id="CLU_2384101_0_0_5"/>
<sequence>MISSIINTAFSGMAAQSKRMDAIASNVANVDTPDYNRKTVEMVTTAGGGVRAVPREAPAGSNSGVDLATELMDMAESKMAYEANLAVMETGMDMWDMLMSALDPKDRDERWG</sequence>
<dbReference type="PROSITE" id="PS00588">
    <property type="entry name" value="FLAGELLA_BB_ROD"/>
    <property type="match status" value="1"/>
</dbReference>
<dbReference type="EMBL" id="ABIA03000004">
    <property type="protein sequence ID" value="EDQ32367.1"/>
    <property type="molecule type" value="Genomic_DNA"/>
</dbReference>
<evidence type="ECO:0000256" key="1">
    <source>
        <dbReference type="ARBA" id="ARBA00004117"/>
    </source>
</evidence>
<dbReference type="PANTHER" id="PTHR30033:SF1">
    <property type="entry name" value="FLAGELLAR HOOK-ASSOCIATED PROTEIN 1"/>
    <property type="match status" value="1"/>
</dbReference>
<keyword evidence="5" id="KW-0282">Flagellum</keyword>